<dbReference type="InterPro" id="IPR029032">
    <property type="entry name" value="AhpD-like"/>
</dbReference>
<accession>A0A6J4Q4Q9</accession>
<evidence type="ECO:0008006" key="2">
    <source>
        <dbReference type="Google" id="ProtNLM"/>
    </source>
</evidence>
<organism evidence="1">
    <name type="scientific">uncultured Rubrobacteraceae bacterium</name>
    <dbReference type="NCBI Taxonomy" id="349277"/>
    <lineage>
        <taxon>Bacteria</taxon>
        <taxon>Bacillati</taxon>
        <taxon>Actinomycetota</taxon>
        <taxon>Rubrobacteria</taxon>
        <taxon>Rubrobacterales</taxon>
        <taxon>Rubrobacteraceae</taxon>
        <taxon>environmental samples</taxon>
    </lineage>
</organism>
<proteinExistence type="predicted"/>
<sequence>MAEQAGMSEDEIERVQQFESEDEQRAAALRFAREVVEYRGHPSDGSFNEAREAGYTDEQIIEMVATVVLATFTNYMNDFMQTEVDLPVREPIQSS</sequence>
<dbReference type="Gene3D" id="1.20.1290.10">
    <property type="entry name" value="AhpD-like"/>
    <property type="match status" value="1"/>
</dbReference>
<gene>
    <name evidence="1" type="ORF">AVDCRST_MAG28-1668</name>
</gene>
<dbReference type="PANTHER" id="PTHR35446">
    <property type="entry name" value="SI:CH211-175M2.5"/>
    <property type="match status" value="1"/>
</dbReference>
<dbReference type="PANTHER" id="PTHR35446:SF3">
    <property type="entry name" value="CMD DOMAIN-CONTAINING PROTEIN"/>
    <property type="match status" value="1"/>
</dbReference>
<evidence type="ECO:0000313" key="1">
    <source>
        <dbReference type="EMBL" id="CAA9434002.1"/>
    </source>
</evidence>
<name>A0A6J4Q4Q9_9ACTN</name>
<reference evidence="1" key="1">
    <citation type="submission" date="2020-02" db="EMBL/GenBank/DDBJ databases">
        <authorList>
            <person name="Meier V. D."/>
        </authorList>
    </citation>
    <scope>NUCLEOTIDE SEQUENCE</scope>
    <source>
        <strain evidence="1">AVDCRST_MAG28</strain>
    </source>
</reference>
<dbReference type="EMBL" id="CADCVE010000001">
    <property type="protein sequence ID" value="CAA9434002.1"/>
    <property type="molecule type" value="Genomic_DNA"/>
</dbReference>
<dbReference type="AlphaFoldDB" id="A0A6J4Q4Q9"/>
<dbReference type="SUPFAM" id="SSF69118">
    <property type="entry name" value="AhpD-like"/>
    <property type="match status" value="1"/>
</dbReference>
<protein>
    <recommendedName>
        <fullName evidence="2">Carboxymuconolactone decarboxylase-like domain-containing protein</fullName>
    </recommendedName>
</protein>